<dbReference type="CDD" id="cd04586">
    <property type="entry name" value="CBS_pair_BON_assoc"/>
    <property type="match status" value="1"/>
</dbReference>
<sequence length="158" mass="17945">MNVSDFMITDVISVSEKTTLRELLEILVNGKIGGVPVVDKDNHLLGMISDGDVLRYIQPKGRTIYDAFSLVLVSDKEELKDKLHYTLDKSVTNIMRKQDLKYVHPEDPVENALKIFSSHHFKKIPVIDKDGKVIGVISRGDMIRFINNELIKNNDKPL</sequence>
<evidence type="ECO:0000313" key="4">
    <source>
        <dbReference type="EMBL" id="MDY0405771.1"/>
    </source>
</evidence>
<dbReference type="InterPro" id="IPR046342">
    <property type="entry name" value="CBS_dom_sf"/>
</dbReference>
<comment type="caution">
    <text evidence="4">The sequence shown here is derived from an EMBL/GenBank/DDBJ whole genome shotgun (WGS) entry which is preliminary data.</text>
</comment>
<dbReference type="SMART" id="SM00116">
    <property type="entry name" value="CBS"/>
    <property type="match status" value="2"/>
</dbReference>
<dbReference type="Gene3D" id="3.10.580.10">
    <property type="entry name" value="CBS-domain"/>
    <property type="match status" value="1"/>
</dbReference>
<dbReference type="RefSeq" id="WP_306065005.1">
    <property type="nucleotide sequence ID" value="NZ_JAROCA020000001.1"/>
</dbReference>
<feature type="domain" description="CBS" evidence="3">
    <location>
        <begin position="7"/>
        <end position="64"/>
    </location>
</feature>
<evidence type="ECO:0000313" key="5">
    <source>
        <dbReference type="Proteomes" id="UP001228376"/>
    </source>
</evidence>
<proteinExistence type="predicted"/>
<keyword evidence="5" id="KW-1185">Reference proteome</keyword>
<dbReference type="PROSITE" id="PS51371">
    <property type="entry name" value="CBS"/>
    <property type="match status" value="2"/>
</dbReference>
<name>A0ABU5CHF7_9BACI</name>
<evidence type="ECO:0000256" key="1">
    <source>
        <dbReference type="ARBA" id="ARBA00023122"/>
    </source>
</evidence>
<dbReference type="Pfam" id="PF00571">
    <property type="entry name" value="CBS"/>
    <property type="match status" value="2"/>
</dbReference>
<evidence type="ECO:0000256" key="2">
    <source>
        <dbReference type="PROSITE-ProRule" id="PRU00703"/>
    </source>
</evidence>
<dbReference type="PANTHER" id="PTHR43080:SF2">
    <property type="entry name" value="CBS DOMAIN-CONTAINING PROTEIN"/>
    <property type="match status" value="1"/>
</dbReference>
<dbReference type="Proteomes" id="UP001228376">
    <property type="component" value="Unassembled WGS sequence"/>
</dbReference>
<dbReference type="EMBL" id="JAROCA020000001">
    <property type="protein sequence ID" value="MDY0405771.1"/>
    <property type="molecule type" value="Genomic_DNA"/>
</dbReference>
<dbReference type="PANTHER" id="PTHR43080">
    <property type="entry name" value="CBS DOMAIN-CONTAINING PROTEIN CBSX3, MITOCHONDRIAL"/>
    <property type="match status" value="1"/>
</dbReference>
<dbReference type="InterPro" id="IPR051257">
    <property type="entry name" value="Diverse_CBS-Domain"/>
</dbReference>
<keyword evidence="1 2" id="KW-0129">CBS domain</keyword>
<organism evidence="4 5">
    <name type="scientific">Tigheibacillus jepli</name>
    <dbReference type="NCBI Taxonomy" id="3035914"/>
    <lineage>
        <taxon>Bacteria</taxon>
        <taxon>Bacillati</taxon>
        <taxon>Bacillota</taxon>
        <taxon>Bacilli</taxon>
        <taxon>Bacillales</taxon>
        <taxon>Bacillaceae</taxon>
        <taxon>Tigheibacillus</taxon>
    </lineage>
</organism>
<accession>A0ABU5CHF7</accession>
<reference evidence="4 5" key="1">
    <citation type="submission" date="2023-10" db="EMBL/GenBank/DDBJ databases">
        <title>179-bfca-hs.</title>
        <authorList>
            <person name="Miliotis G."/>
            <person name="Sengupta P."/>
            <person name="Hameed A."/>
            <person name="Chuvochina M."/>
            <person name="Mcdonagh F."/>
            <person name="Simpson A.C."/>
            <person name="Singh N.K."/>
            <person name="Rekha P.D."/>
            <person name="Raman K."/>
            <person name="Hugenholtz P."/>
            <person name="Venkateswaran K."/>
        </authorList>
    </citation>
    <scope>NUCLEOTIDE SEQUENCE [LARGE SCALE GENOMIC DNA]</scope>
    <source>
        <strain evidence="4 5">179-BFC-A-HS</strain>
    </source>
</reference>
<dbReference type="SUPFAM" id="SSF54631">
    <property type="entry name" value="CBS-domain pair"/>
    <property type="match status" value="1"/>
</dbReference>
<feature type="domain" description="CBS" evidence="3">
    <location>
        <begin position="95"/>
        <end position="156"/>
    </location>
</feature>
<dbReference type="InterPro" id="IPR000644">
    <property type="entry name" value="CBS_dom"/>
</dbReference>
<protein>
    <submittedName>
        <fullName evidence="4">CBS domain-containing protein</fullName>
    </submittedName>
</protein>
<gene>
    <name evidence="4" type="ORF">P5G51_010525</name>
</gene>
<evidence type="ECO:0000259" key="3">
    <source>
        <dbReference type="PROSITE" id="PS51371"/>
    </source>
</evidence>